<dbReference type="Proteomes" id="UP000182427">
    <property type="component" value="Chromosome I"/>
</dbReference>
<dbReference type="EMBL" id="LT629690">
    <property type="protein sequence ID" value="SDF27344.1"/>
    <property type="molecule type" value="Genomic_DNA"/>
</dbReference>
<dbReference type="InterPro" id="IPR054333">
    <property type="entry name" value="REase-ARP-assoc"/>
</dbReference>
<sequence>MPQEKQVTAAVLPYQSSPCPRFDLSRVRTSPCYRQLRTIRLFIAYNGGMAVRTESPELVVRSATNLRREISARNLGHAYETTYSSIPSVLFCEDESGQHGNFHPASYKRILANPEWAERLSKTYTASSRIAHGNERSRGELDCAVSSDALLMNIFCHPQALRSKRLKLLLNLEPDTMPAFGFRVRTSLRDGHDDRTEMDMRIDDLLVEAKLSESDFQTARPDLLRRYEAFEEVFETDQLPRSRSLFRGYQLLRGVLAAHCSDSRFAVFVDERRPDLQRQYFAVLSAIRYSHLRSRILMITWQEIAATLPASLQQFLEEKYGIVVTPKTR</sequence>
<name>A0A1G7JRB5_9BACT</name>
<evidence type="ECO:0000313" key="2">
    <source>
        <dbReference type="Proteomes" id="UP000182427"/>
    </source>
</evidence>
<dbReference type="AlphaFoldDB" id="A0A1G7JRB5"/>
<accession>A0A1G7JRB5</accession>
<dbReference type="Pfam" id="PF22558">
    <property type="entry name" value="REase-ARP"/>
    <property type="match status" value="1"/>
</dbReference>
<keyword evidence="2" id="KW-1185">Reference proteome</keyword>
<gene>
    <name evidence="1" type="ORF">SAMN05444167_1918</name>
</gene>
<protein>
    <submittedName>
        <fullName evidence="1">Uncharacterized protein</fullName>
    </submittedName>
</protein>
<reference evidence="1 2" key="1">
    <citation type="submission" date="2016-10" db="EMBL/GenBank/DDBJ databases">
        <authorList>
            <person name="de Groot N.N."/>
        </authorList>
    </citation>
    <scope>NUCLEOTIDE SEQUENCE [LARGE SCALE GENOMIC DNA]</scope>
    <source>
        <strain evidence="1 2">GAS232</strain>
    </source>
</reference>
<proteinExistence type="predicted"/>
<organism evidence="1 2">
    <name type="scientific">Terriglobus roseus</name>
    <dbReference type="NCBI Taxonomy" id="392734"/>
    <lineage>
        <taxon>Bacteria</taxon>
        <taxon>Pseudomonadati</taxon>
        <taxon>Acidobacteriota</taxon>
        <taxon>Terriglobia</taxon>
        <taxon>Terriglobales</taxon>
        <taxon>Acidobacteriaceae</taxon>
        <taxon>Terriglobus</taxon>
    </lineage>
</organism>
<evidence type="ECO:0000313" key="1">
    <source>
        <dbReference type="EMBL" id="SDF27344.1"/>
    </source>
</evidence>